<dbReference type="EC" id="3.4.19.12" evidence="2"/>
<proteinExistence type="predicted"/>
<accession>A0A9K3JRD6</accession>
<dbReference type="Proteomes" id="UP000215914">
    <property type="component" value="Unassembled WGS sequence"/>
</dbReference>
<dbReference type="GO" id="GO:0004843">
    <property type="term" value="F:cysteine-type deubiquitinase activity"/>
    <property type="evidence" value="ECO:0007669"/>
    <property type="project" value="UniProtKB-EC"/>
</dbReference>
<name>A0A9K3JRD6_HELAN</name>
<comment type="caution">
    <text evidence="2">The sequence shown here is derived from an EMBL/GenBank/DDBJ whole genome shotgun (WGS) entry which is preliminary data.</text>
</comment>
<reference evidence="2" key="2">
    <citation type="submission" date="2020-06" db="EMBL/GenBank/DDBJ databases">
        <title>Helianthus annuus Genome sequencing and assembly Release 2.</title>
        <authorList>
            <person name="Gouzy J."/>
            <person name="Langlade N."/>
            <person name="Munos S."/>
        </authorList>
    </citation>
    <scope>NUCLEOTIDE SEQUENCE</scope>
    <source>
        <tissue evidence="2">Leaves</tissue>
    </source>
</reference>
<organism evidence="2 3">
    <name type="scientific">Helianthus annuus</name>
    <name type="common">Common sunflower</name>
    <dbReference type="NCBI Taxonomy" id="4232"/>
    <lineage>
        <taxon>Eukaryota</taxon>
        <taxon>Viridiplantae</taxon>
        <taxon>Streptophyta</taxon>
        <taxon>Embryophyta</taxon>
        <taxon>Tracheophyta</taxon>
        <taxon>Spermatophyta</taxon>
        <taxon>Magnoliopsida</taxon>
        <taxon>eudicotyledons</taxon>
        <taxon>Gunneridae</taxon>
        <taxon>Pentapetalae</taxon>
        <taxon>asterids</taxon>
        <taxon>campanulids</taxon>
        <taxon>Asterales</taxon>
        <taxon>Asteraceae</taxon>
        <taxon>Asteroideae</taxon>
        <taxon>Heliantheae alliance</taxon>
        <taxon>Heliantheae</taxon>
        <taxon>Helianthus</taxon>
    </lineage>
</organism>
<evidence type="ECO:0000256" key="1">
    <source>
        <dbReference type="SAM" id="MobiDB-lite"/>
    </source>
</evidence>
<reference evidence="2" key="1">
    <citation type="journal article" date="2017" name="Nature">
        <title>The sunflower genome provides insights into oil metabolism, flowering and Asterid evolution.</title>
        <authorList>
            <person name="Badouin H."/>
            <person name="Gouzy J."/>
            <person name="Grassa C.J."/>
            <person name="Murat F."/>
            <person name="Staton S.E."/>
            <person name="Cottret L."/>
            <person name="Lelandais-Briere C."/>
            <person name="Owens G.L."/>
            <person name="Carrere S."/>
            <person name="Mayjonade B."/>
            <person name="Legrand L."/>
            <person name="Gill N."/>
            <person name="Kane N.C."/>
            <person name="Bowers J.E."/>
            <person name="Hubner S."/>
            <person name="Bellec A."/>
            <person name="Berard A."/>
            <person name="Berges H."/>
            <person name="Blanchet N."/>
            <person name="Boniface M.C."/>
            <person name="Brunel D."/>
            <person name="Catrice O."/>
            <person name="Chaidir N."/>
            <person name="Claudel C."/>
            <person name="Donnadieu C."/>
            <person name="Faraut T."/>
            <person name="Fievet G."/>
            <person name="Helmstetter N."/>
            <person name="King M."/>
            <person name="Knapp S.J."/>
            <person name="Lai Z."/>
            <person name="Le Paslier M.C."/>
            <person name="Lippi Y."/>
            <person name="Lorenzon L."/>
            <person name="Mandel J.R."/>
            <person name="Marage G."/>
            <person name="Marchand G."/>
            <person name="Marquand E."/>
            <person name="Bret-Mestries E."/>
            <person name="Morien E."/>
            <person name="Nambeesan S."/>
            <person name="Nguyen T."/>
            <person name="Pegot-Espagnet P."/>
            <person name="Pouilly N."/>
            <person name="Raftis F."/>
            <person name="Sallet E."/>
            <person name="Schiex T."/>
            <person name="Thomas J."/>
            <person name="Vandecasteele C."/>
            <person name="Vares D."/>
            <person name="Vear F."/>
            <person name="Vautrin S."/>
            <person name="Crespi M."/>
            <person name="Mangin B."/>
            <person name="Burke J.M."/>
            <person name="Salse J."/>
            <person name="Munos S."/>
            <person name="Vincourt P."/>
            <person name="Rieseberg L.H."/>
            <person name="Langlade N.B."/>
        </authorList>
    </citation>
    <scope>NUCLEOTIDE SEQUENCE</scope>
    <source>
        <tissue evidence="2">Leaves</tissue>
    </source>
</reference>
<sequence>MLEEEEMSVPHFEFAAGEGSQPVEENANAVDAPIVDDPPSVRFTWKIENFSKFNQSSFVSLSFSPRTLPAPHLF</sequence>
<evidence type="ECO:0000313" key="2">
    <source>
        <dbReference type="EMBL" id="KAF5819207.1"/>
    </source>
</evidence>
<evidence type="ECO:0000313" key="3">
    <source>
        <dbReference type="Proteomes" id="UP000215914"/>
    </source>
</evidence>
<dbReference type="EMBL" id="MNCJ02000317">
    <property type="protein sequence ID" value="KAF5819207.1"/>
    <property type="molecule type" value="Genomic_DNA"/>
</dbReference>
<keyword evidence="3" id="KW-1185">Reference proteome</keyword>
<protein>
    <submittedName>
        <fullName evidence="2">Ubiquitinyl hydrolase 1</fullName>
        <ecNumber evidence="2">3.4.19.12</ecNumber>
    </submittedName>
</protein>
<gene>
    <name evidence="2" type="ORF">HanXRQr2_Chr02g0075071</name>
</gene>
<dbReference type="Gramene" id="mRNA:HanXRQr2_Chr02g0075071">
    <property type="protein sequence ID" value="mRNA:HanXRQr2_Chr02g0075071"/>
    <property type="gene ID" value="HanXRQr2_Chr02g0075071"/>
</dbReference>
<feature type="region of interest" description="Disordered" evidence="1">
    <location>
        <begin position="1"/>
        <end position="23"/>
    </location>
</feature>
<keyword evidence="2" id="KW-0378">Hydrolase</keyword>
<dbReference type="AlphaFoldDB" id="A0A9K3JRD6"/>